<dbReference type="RefSeq" id="WP_143757303.1">
    <property type="nucleotide sequence ID" value="NZ_MDJY01000048.1"/>
</dbReference>
<evidence type="ECO:0000313" key="2">
    <source>
        <dbReference type="Proteomes" id="UP000195011"/>
    </source>
</evidence>
<dbReference type="Proteomes" id="UP000195011">
    <property type="component" value="Unassembled WGS sequence"/>
</dbReference>
<protein>
    <submittedName>
        <fullName evidence="1">Uncharacterized protein</fullName>
    </submittedName>
</protein>
<reference evidence="1 2" key="1">
    <citation type="submission" date="2016-08" db="EMBL/GenBank/DDBJ databases">
        <title>Genome sequence of Clavibacter michiganensis spp strain CFBP8017.</title>
        <authorList>
            <person name="Thapa S.P."/>
            <person name="Coaker G."/>
            <person name="Jacques M.-A."/>
        </authorList>
    </citation>
    <scope>NUCLEOTIDE SEQUENCE [LARGE SCALE GENOMIC DNA]</scope>
    <source>
        <strain evidence="1">CFBP8017</strain>
    </source>
</reference>
<evidence type="ECO:0000313" key="1">
    <source>
        <dbReference type="EMBL" id="OUE22012.1"/>
    </source>
</evidence>
<dbReference type="AlphaFoldDB" id="A0A251YCN2"/>
<sequence length="103" mass="12201">MTETSTNARRRPLRLSVDYGQKWPLNDGIGVGPPVAWDEVITPELKQRLVDWATFFRQHADEETGLFGSEERRRWFQREGFRLLKELQAQAGDRFDFTIDLWF</sequence>
<proteinExistence type="predicted"/>
<gene>
    <name evidence="1" type="ORF">BFL36_10590</name>
</gene>
<dbReference type="EMBL" id="MDJY01000048">
    <property type="protein sequence ID" value="OUE22012.1"/>
    <property type="molecule type" value="Genomic_DNA"/>
</dbReference>
<organism evidence="1 2">
    <name type="scientific">Clavibacter michiganensis</name>
    <dbReference type="NCBI Taxonomy" id="28447"/>
    <lineage>
        <taxon>Bacteria</taxon>
        <taxon>Bacillati</taxon>
        <taxon>Actinomycetota</taxon>
        <taxon>Actinomycetes</taxon>
        <taxon>Micrococcales</taxon>
        <taxon>Microbacteriaceae</taxon>
        <taxon>Clavibacter</taxon>
    </lineage>
</organism>
<comment type="caution">
    <text evidence="1">The sequence shown here is derived from an EMBL/GenBank/DDBJ whole genome shotgun (WGS) entry which is preliminary data.</text>
</comment>
<accession>A0A251YCN2</accession>
<name>A0A251YCN2_9MICO</name>